<dbReference type="InterPro" id="IPR006204">
    <property type="entry name" value="GHMP_kinase_N_dom"/>
</dbReference>
<evidence type="ECO:0000313" key="8">
    <source>
        <dbReference type="EMBL" id="GAA4059016.1"/>
    </source>
</evidence>
<evidence type="ECO:0000259" key="6">
    <source>
        <dbReference type="Pfam" id="PF00288"/>
    </source>
</evidence>
<protein>
    <submittedName>
        <fullName evidence="8">Galactokinase</fullName>
    </submittedName>
</protein>
<evidence type="ECO:0000256" key="4">
    <source>
        <dbReference type="ARBA" id="ARBA00022840"/>
    </source>
</evidence>
<proteinExistence type="predicted"/>
<feature type="domain" description="GHMP kinase C-terminal" evidence="7">
    <location>
        <begin position="253"/>
        <end position="330"/>
    </location>
</feature>
<feature type="domain" description="GHMP kinase N-terminal" evidence="6">
    <location>
        <begin position="51"/>
        <end position="136"/>
    </location>
</feature>
<dbReference type="InterPro" id="IPR013750">
    <property type="entry name" value="GHMP_kinase_C_dom"/>
</dbReference>
<keyword evidence="2" id="KW-0547">Nucleotide-binding</keyword>
<dbReference type="InterPro" id="IPR014721">
    <property type="entry name" value="Ribsml_uS5_D2-typ_fold_subgr"/>
</dbReference>
<evidence type="ECO:0000256" key="3">
    <source>
        <dbReference type="ARBA" id="ARBA00022777"/>
    </source>
</evidence>
<evidence type="ECO:0000256" key="2">
    <source>
        <dbReference type="ARBA" id="ARBA00022741"/>
    </source>
</evidence>
<dbReference type="PROSITE" id="PS00627">
    <property type="entry name" value="GHMP_KINASES_ATP"/>
    <property type="match status" value="1"/>
</dbReference>
<dbReference type="Proteomes" id="UP001501734">
    <property type="component" value="Unassembled WGS sequence"/>
</dbReference>
<reference evidence="9" key="1">
    <citation type="journal article" date="2019" name="Int. J. Syst. Evol. Microbiol.">
        <title>The Global Catalogue of Microorganisms (GCM) 10K type strain sequencing project: providing services to taxonomists for standard genome sequencing and annotation.</title>
        <authorList>
            <consortium name="The Broad Institute Genomics Platform"/>
            <consortium name="The Broad Institute Genome Sequencing Center for Infectious Disease"/>
            <person name="Wu L."/>
            <person name="Ma J."/>
        </authorList>
    </citation>
    <scope>NUCLEOTIDE SEQUENCE [LARGE SCALE GENOMIC DNA]</scope>
    <source>
        <strain evidence="9">JCM 17250</strain>
    </source>
</reference>
<dbReference type="Gene3D" id="3.30.230.10">
    <property type="match status" value="1"/>
</dbReference>
<dbReference type="RefSeq" id="WP_344909633.1">
    <property type="nucleotide sequence ID" value="NZ_BAABDL010000014.1"/>
</dbReference>
<keyword evidence="5" id="KW-0119">Carbohydrate metabolism</keyword>
<keyword evidence="9" id="KW-1185">Reference proteome</keyword>
<dbReference type="PRINTS" id="PR00959">
    <property type="entry name" value="MEVGALKINASE"/>
</dbReference>
<dbReference type="InterPro" id="IPR036554">
    <property type="entry name" value="GHMP_kinase_C_sf"/>
</dbReference>
<keyword evidence="3" id="KW-0418">Kinase</keyword>
<keyword evidence="4" id="KW-0067">ATP-binding</keyword>
<keyword evidence="1" id="KW-0808">Transferase</keyword>
<evidence type="ECO:0000259" key="7">
    <source>
        <dbReference type="Pfam" id="PF08544"/>
    </source>
</evidence>
<dbReference type="InterPro" id="IPR020568">
    <property type="entry name" value="Ribosomal_Su5_D2-typ_SF"/>
</dbReference>
<organism evidence="8 9">
    <name type="scientific">Amphibacillus indicireducens</name>
    <dbReference type="NCBI Taxonomy" id="1076330"/>
    <lineage>
        <taxon>Bacteria</taxon>
        <taxon>Bacillati</taxon>
        <taxon>Bacillota</taxon>
        <taxon>Bacilli</taxon>
        <taxon>Bacillales</taxon>
        <taxon>Bacillaceae</taxon>
        <taxon>Amphibacillus</taxon>
    </lineage>
</organism>
<dbReference type="Gene3D" id="3.30.70.890">
    <property type="entry name" value="GHMP kinase, C-terminal domain"/>
    <property type="match status" value="1"/>
</dbReference>
<evidence type="ECO:0000256" key="5">
    <source>
        <dbReference type="ARBA" id="ARBA00023144"/>
    </source>
</evidence>
<dbReference type="PANTHER" id="PTHR10457">
    <property type="entry name" value="MEVALONATE KINASE/GALACTOKINASE"/>
    <property type="match status" value="1"/>
</dbReference>
<keyword evidence="5" id="KW-0299">Galactose metabolism</keyword>
<dbReference type="InterPro" id="IPR006206">
    <property type="entry name" value="Mevalonate/galactokinase"/>
</dbReference>
<dbReference type="PANTHER" id="PTHR10457:SF6">
    <property type="entry name" value="GALACTURONOKINASE"/>
    <property type="match status" value="1"/>
</dbReference>
<dbReference type="SUPFAM" id="SSF54211">
    <property type="entry name" value="Ribosomal protein S5 domain 2-like"/>
    <property type="match status" value="1"/>
</dbReference>
<gene>
    <name evidence="8" type="primary">galK</name>
    <name evidence="8" type="ORF">GCM10022410_02750</name>
</gene>
<name>A0ABP7V3U8_9BACI</name>
<dbReference type="SUPFAM" id="SSF55060">
    <property type="entry name" value="GHMP Kinase, C-terminal domain"/>
    <property type="match status" value="1"/>
</dbReference>
<dbReference type="Pfam" id="PF08544">
    <property type="entry name" value="GHMP_kinases_C"/>
    <property type="match status" value="1"/>
</dbReference>
<dbReference type="InterPro" id="IPR000705">
    <property type="entry name" value="Galactokinase"/>
</dbReference>
<evidence type="ECO:0000256" key="1">
    <source>
        <dbReference type="ARBA" id="ARBA00022679"/>
    </source>
</evidence>
<comment type="caution">
    <text evidence="8">The sequence shown here is derived from an EMBL/GenBank/DDBJ whole genome shotgun (WGS) entry which is preliminary data.</text>
</comment>
<dbReference type="InterPro" id="IPR006203">
    <property type="entry name" value="GHMP_knse_ATP-bd_CS"/>
</dbReference>
<dbReference type="EMBL" id="BAABDL010000014">
    <property type="protein sequence ID" value="GAA4059016.1"/>
    <property type="molecule type" value="Genomic_DNA"/>
</dbReference>
<evidence type="ECO:0000313" key="9">
    <source>
        <dbReference type="Proteomes" id="UP001501734"/>
    </source>
</evidence>
<sequence>MVTGMALDSNVEMVFAPTDDGYIRVRSMDFLDVEYFHIDSVPDMLPSFWGNYLRGAVLSLKRDHRIRKGFQAVISGKLPIGGLSSSAAVTTAYLMALAEVNHLEIPKREFVFYSHWVETEFIGLKNGILDQSANILSEDNQLLVMDCQTSEHHLVEKSTQMPDFEVLVVYSGVTKALIGTDDNNRVDECKVAGWIIEELAGKKRQALEDVKLRDIPEALYQKYRDQVPGKFQKRADHYYTEQQRVHAGIDAWRNGDLETFGQLMFESGASSIHQYESGCPELITIYNILKETTGVYGARFSGAGYRGCCVGLIDPAYKAEIKAKIDATYPVAHPDYQDIYKVYFCQTSDGARIENTY</sequence>
<accession>A0ABP7V3U8</accession>
<dbReference type="Pfam" id="PF00288">
    <property type="entry name" value="GHMP_kinases_N"/>
    <property type="match status" value="1"/>
</dbReference>
<dbReference type="PRINTS" id="PR00473">
    <property type="entry name" value="GALCTOKINASE"/>
</dbReference>
<dbReference type="PIRSF" id="PIRSF000530">
    <property type="entry name" value="Galactokinase"/>
    <property type="match status" value="1"/>
</dbReference>